<keyword evidence="3" id="KW-0445">Lipid transport</keyword>
<dbReference type="EMBL" id="GL377639">
    <property type="protein sequence ID" value="EFJ12471.1"/>
    <property type="molecule type" value="Genomic_DNA"/>
</dbReference>
<evidence type="ECO:0000256" key="3">
    <source>
        <dbReference type="ARBA" id="ARBA00023055"/>
    </source>
</evidence>
<dbReference type="InterPro" id="IPR003111">
    <property type="entry name" value="Lon_prtase_N"/>
</dbReference>
<gene>
    <name evidence="6" type="ORF">SELMODRAFT_446664</name>
</gene>
<feature type="region of interest" description="Disordered" evidence="4">
    <location>
        <begin position="270"/>
        <end position="325"/>
    </location>
</feature>
<dbReference type="Gramene" id="EFJ12471">
    <property type="protein sequence ID" value="EFJ12471"/>
    <property type="gene ID" value="SELMODRAFT_446664"/>
</dbReference>
<evidence type="ECO:0000313" key="7">
    <source>
        <dbReference type="Proteomes" id="UP000001514"/>
    </source>
</evidence>
<feature type="compositionally biased region" description="Polar residues" evidence="4">
    <location>
        <begin position="311"/>
        <end position="325"/>
    </location>
</feature>
<evidence type="ECO:0000259" key="5">
    <source>
        <dbReference type="SMART" id="SM00464"/>
    </source>
</evidence>
<feature type="compositionally biased region" description="Basic and acidic residues" evidence="4">
    <location>
        <begin position="271"/>
        <end position="308"/>
    </location>
</feature>
<dbReference type="PANTHER" id="PTHR16166">
    <property type="entry name" value="VACUOLAR PROTEIN SORTING-ASSOCIATED PROTEIN VPS13"/>
    <property type="match status" value="1"/>
</dbReference>
<reference evidence="6 7" key="1">
    <citation type="journal article" date="2011" name="Science">
        <title>The Selaginella genome identifies genetic changes associated with the evolution of vascular plants.</title>
        <authorList>
            <person name="Banks J.A."/>
            <person name="Nishiyama T."/>
            <person name="Hasebe M."/>
            <person name="Bowman J.L."/>
            <person name="Gribskov M."/>
            <person name="dePamphilis C."/>
            <person name="Albert V.A."/>
            <person name="Aono N."/>
            <person name="Aoyama T."/>
            <person name="Ambrose B.A."/>
            <person name="Ashton N.W."/>
            <person name="Axtell M.J."/>
            <person name="Barker E."/>
            <person name="Barker M.S."/>
            <person name="Bennetzen J.L."/>
            <person name="Bonawitz N.D."/>
            <person name="Chapple C."/>
            <person name="Cheng C."/>
            <person name="Correa L.G."/>
            <person name="Dacre M."/>
            <person name="DeBarry J."/>
            <person name="Dreyer I."/>
            <person name="Elias M."/>
            <person name="Engstrom E.M."/>
            <person name="Estelle M."/>
            <person name="Feng L."/>
            <person name="Finet C."/>
            <person name="Floyd S.K."/>
            <person name="Frommer W.B."/>
            <person name="Fujita T."/>
            <person name="Gramzow L."/>
            <person name="Gutensohn M."/>
            <person name="Harholt J."/>
            <person name="Hattori M."/>
            <person name="Heyl A."/>
            <person name="Hirai T."/>
            <person name="Hiwatashi Y."/>
            <person name="Ishikawa M."/>
            <person name="Iwata M."/>
            <person name="Karol K.G."/>
            <person name="Koehler B."/>
            <person name="Kolukisaoglu U."/>
            <person name="Kubo M."/>
            <person name="Kurata T."/>
            <person name="Lalonde S."/>
            <person name="Li K."/>
            <person name="Li Y."/>
            <person name="Litt A."/>
            <person name="Lyons E."/>
            <person name="Manning G."/>
            <person name="Maruyama T."/>
            <person name="Michael T.P."/>
            <person name="Mikami K."/>
            <person name="Miyazaki S."/>
            <person name="Morinaga S."/>
            <person name="Murata T."/>
            <person name="Mueller-Roeber B."/>
            <person name="Nelson D.R."/>
            <person name="Obara M."/>
            <person name="Oguri Y."/>
            <person name="Olmstead R.G."/>
            <person name="Onodera N."/>
            <person name="Petersen B.L."/>
            <person name="Pils B."/>
            <person name="Prigge M."/>
            <person name="Rensing S.A."/>
            <person name="Riano-Pachon D.M."/>
            <person name="Roberts A.W."/>
            <person name="Sato Y."/>
            <person name="Scheller H.V."/>
            <person name="Schulz B."/>
            <person name="Schulz C."/>
            <person name="Shakirov E.V."/>
            <person name="Shibagaki N."/>
            <person name="Shinohara N."/>
            <person name="Shippen D.E."/>
            <person name="Soerensen I."/>
            <person name="Sotooka R."/>
            <person name="Sugimoto N."/>
            <person name="Sugita M."/>
            <person name="Sumikawa N."/>
            <person name="Tanurdzic M."/>
            <person name="Theissen G."/>
            <person name="Ulvskov P."/>
            <person name="Wakazuki S."/>
            <person name="Weng J.K."/>
            <person name="Willats W.W."/>
            <person name="Wipf D."/>
            <person name="Wolf P.G."/>
            <person name="Yang L."/>
            <person name="Zimmer A.D."/>
            <person name="Zhu Q."/>
            <person name="Mitros T."/>
            <person name="Hellsten U."/>
            <person name="Loque D."/>
            <person name="Otillar R."/>
            <person name="Salamov A."/>
            <person name="Schmutz J."/>
            <person name="Shapiro H."/>
            <person name="Lindquist E."/>
            <person name="Lucas S."/>
            <person name="Rokhsar D."/>
            <person name="Grigoriev I.V."/>
        </authorList>
    </citation>
    <scope>NUCLEOTIDE SEQUENCE [LARGE SCALE GENOMIC DNA]</scope>
</reference>
<proteinExistence type="inferred from homology"/>
<dbReference type="SUPFAM" id="SSF53474">
    <property type="entry name" value="alpha/beta-Hydrolases"/>
    <property type="match status" value="1"/>
</dbReference>
<sequence>MLHRGGFSAASLLRARSNRHSGGRGRKVFPDFQARVSLRWSSSIATGECDAPVAGNFYRSQVDADGRIFNFATVVVNSDKGQSALPAWSQACSLVGTNAPTLAVAFVSKHNPSSAAALEELGRSFSEVLTAQGGSAPAKIAAPFIGCVADLWNVAAPAATSPGGGGAEKKLGAPSVSSSSGYKAAGVDVAGDGDVRALAVKQDHEGGLTLRAASAFPDEDTVEDFKALVGDCARWTRENPGVVPDNEDLVAFDKELKASSATDVLAGNAKVPEEVGKSEEQALQCKKMEKDPESKNGELALEKEEEKSGGASLNTKSSGPGNTSAVPDVERIVVSEAVAEGGPGGVPRGASSGATSQASPMSDESVATIDDGYRMILCVAYLPGTKATAFHTTTTGLPNLPDMEAAIVRNNPHMILLGAPGYPYPEFVQRLSVMFPESCRAGAFLAPLYTSPKVPRPKIINSLRPLFAGTGHLTAGVVGLSLSSDDDQRKLPIDAFTEFLRMTLGMARISGHNFFDNAISNSLFFPKNAAAERHTSPRSAPVDPGSLLKRLHTYLLRHSKVQTQAGGARASGSSEQDNALKVTNGSNCCTTTSVEVKSSYEVPATATPAPAPYESHCSDSSVKMPLALLDTVLFPGWSMPLHMHEPRYRHLVRHCVEEGKPFGLTSYWHWQTAQELVGTMANLKVYLFEKDCRSYVVAHGVQRFRLPFDKMWVQPGSFGLNIGQVEFFDDIECEHTEELLDLAKQVVDRCRQLLPEADTVPGLLGSISDPIKASFAVGQLLPVPVRVKRRWLGMADTKVLGQRNYRAMACFGFSLVRSMLRRLEKRCRRLGLIEKTFTLRDSATVMRCWVPDRASPGYDPSKPPLMLVHGFAANGIAGWEHQLSELSRNFALYVPDLVFFGGSTTSDERARSEFFQARCMLEILEAEGVDGAAVAGTSYGGFVAFRMAELDPVRVKKVVIASSGVCMDPHSNDATLDAFQARHIHEVLMPTSVAVQKKSIQLCLYRRLWLPDCLVRDLMEVYGGNRKERIELLDGLEVLILVGSHDRIFDLELAKRLKAHLGENATLVVIEKTGHVPQRSAMFEGWVFSLVAGYLGNYIKDIHREQFRIGLWSGVALLENAELRLEAFDYLQLPFAIKQGFVGKLRLQVSWKTLLWEPILIALEDVHICACPRDESEWNATAAESRELAAKKAKLAAAEITKLSKQVPDEKVRQSLLSHLLAKVIDNIQVTIRNIHIRYVDKKDDPEGSFYFGVKLAGLSVGTTDARGAGNSAAKTKSGFVHKSVEINKLSVYWNSSSSAPTVSRNSTSTLGNYLNRCFAKKDENLSYILYPMDASIKLTVNRSATSDGGAPLYALAMSMDKLDLNLSDRQLYEMFLLIDSFEISRIRERYGRFRPHVGLSTEERSSCHWQHLWWKYAINAVLSDVRKRLRRSSWRYLAWRLDCRRRYVTLYKEKLLCFQEGQAPEDDIIYDLEELEKELDLEMISSFRDLAERKYELEEMPDEDNEGHNRVSESVSHPRGWLNVFSFGMLGKSATMDSAAEFTGPLSDEIMKDIYKATNFHPALLLENDSSKGYCLLSMNLHLRQAVGRLENSCTKLGIVEVVTSGIFTTFRKLQDVATGAVACKAFEVKDVCTEGTLYPHVAISKGSYSNYAASTRGSYAEAVSSLYIANGNGASQRDAAIRIDVELSEDLGVKVSVCMRPFEVIYSRSVSEGLLNFLKLPTSCEAEEFYTDDSREIQSALLTRLSLNVDARDVVFIIPNDSVSSNSVLAIPLESMHFSMANMIGFPSKEHGQAVLAASQNHLKDFSGSVINHFEVKLAGIQARFAKGTNSGEESRFCWVTVMDKFNADFDIKKIKDSWDTRWKVDGSLSATTVLVSAVVYSGLGAIIDAAAKPFLQSQSRREGRESTTQPISGELFIKNVSVQLVLSDEGSIASVKAISLHIEPLKLRFSSDALQDKFALLAGKLYMENMDSQSLDRCLFSTLNDSNGLSITITRNWNEGGPVRSALILQDAECHIHRNVIAALTGFVLEISELRPTATGESSLHQAPFSLALQLDNVSFLMHDVYGVLATLVLSKSEFFMLSSAPEDWELEGKASDLQISAPEFATHGMNGIPFRRLNSQQPSSIHLSVVKKSLPFPTLEIQADLEGIECILHSDYLVLLIGFFRSSEWKSTYVSAPAVEPTQLSVPYQVKVKNSVLILPIGGGHHFDIGIPEFCFSFVPLKLTGNFRKSHPEWYSVEDASDSPFKLFYIRGRQLTLSNYGLEPWSGDKWFMPLIDMLTGDILIEAPDTSDRRNKLTNIHIKFPVIQLSCIGHALHRQIEWVDFLSMELASVGWKSLHATDIWEGIISGKPFIVTQTAKSKPSFNLQWHNDQLTSSLKLSRKGEPGLLDTVAVLEARSTTAAYSVEAGVFQHFGLKLDNVVIFDPSYKLKDGNVRRKLVVSVKSETSNIAIEALPLNPSKIQVDILVPRLEVWLRFSSWNKIISWMFVCIPLDTTPSIPADTVAVLLEMGTTVGSVLHLKTTVPSLMFFLPDCSSENQRLTEEDELGKAVLFTSSFFIDEFEVLDSRCTFSARFTQVKAETKTRQLSGYPCLATANIHIGGAFFLEFPVPSLALTACVDSIDCWCSYPILQFLNAFELESSIEEEEESLLLEYKVGLKAEILMLSLLLTDGRWNYNCPLMEVIFEKTFLELSFSRGSVDILASTVTEISYHNIEKVVWEPFLEPWRFTGSFHFAESAAKVEIESANNLNINVTEALSQASTRALEMITSNRILDLQRHVVESLQQNVFSQYAPYWFQNDTGMTVSYSLIWPGWNGDKSLENDSTWQWRTVLAGSSVPLFVSEDEGSIRYKKKARWISSRVSEQKKIGLMSHRRIRVRLEGTSGASLPMSIDLVGRRAFEVSFSGKETDRSDEGKQFSTHAVLEVSLQHHSKLIRLHSTVTVANSTSVPMEVRLEIPFGIAPKIMNPILPSEVIPLPVHLAETGRISWRPYKKDYLWSEAQPLSKLLSTNYRGASQRPFVCYPARPSQGPFRCCVSVEEKEVSAAIYASKSSSDKLPVTSEQSAGWKMWNVLLQAPLVIMNCLPCAMDVIVESGAGVNAHTSIPKGDSGFFYEVDVVHDLNIKATISSFLPRTVKFGRAASRDRVERTERPINDEMTIFDPENPSGLPVYARVDKVTDLRSGARRLSLIVPYWIYNCSGLNLSFLDGEVDVHVAKEQSLPDTYSAGGTAAATEAQGIQSLIATSTGRNQSGRMLSHLPSCKIFTPAAETSPAAADSHCNDSVLPLARIYSPTTREVGESKMRLRAAQLLESTTPFWSQPFLLDPPGGNAPIVIPKPTGKGAYVLSITSIPAMGSCSGKTKTVTFRPRFVLANASRQDICFKQQGTDIFYPLAVGQNINVHWTDTTRTLLLSLRYNEHGWDWSGGFALDRLGDTQVKVYNHLTGVKEMLRVVVSDANAAGDSIGSGNDRLGTFYIIVTNDETGFMPYRIDNFSKEKLRFYQKKCEKTENVLQPYSSCDYAWDEPCLPPQLVIEVPGEGTLGTYPLDVVKSYPSIQFHASGQKPEGRFVVSVHAEASRRVLSVVDLLLHTTKDLRMLNPRIEETFRDSRKGSSQDFSLKLASIAISLVDTTPQELALASARGFELQFFQTQLEQKMKMEIALLQVDNQLRHAIYPVLLSTAKSSGILMRDIISSEWNSSRQLAQEKSENPALSAIVSKWRHPIGSVHCYQCIYLSIAPLRLQLEERNLTCLLGLFKGLFVGGSATGTEKSMSFKLQRSEWGSSSNVLSSLRFVETMEPIESYKTWPDNAAVEPAKGPTQKLIISVKQRRKVYVEAFHIDPLELTVSFSSIPWLPKESRGVAAQSLLWVTGSLVQRRLIALADVEGAPIRLRHLTLAHPMANWNSILGIIQRHYTRQLLHELYKVLGSADVFGNPMSFLRSLGSGVWDFVHAPATSIRQNPGQIVQGVTVGTRSLFRNTVFAFSNAATQMSKAARKGMAALALDQDYMNEGENQWSRDSSIVNEFLEGLTGLLQSSVRGAERHGIPGVFSGMAVGVIRAVARPAASMLEVAGKTAQSIRNSSQPSQPRIMRLRLPRHLEPGSPLLPYSWNEALGTAVLREADDGRFREETYITCQPLFERGVFVLLTENLLVQVKSTSGEELESSGCEWSLLSENNVEDILYIYREENNLDVLFCSPNALLASKVSQQYRGGGSSSSSSSSNRFAPPSPFRNVTLHLNSCESTEEFHSTLVHLLRRKQTTRLIASMRRE</sequence>
<dbReference type="HOGENOM" id="CLU_000135_0_0_1"/>
<accession>D8STD4</accession>
<feature type="domain" description="Lon N-terminal" evidence="5">
    <location>
        <begin position="623"/>
        <end position="835"/>
    </location>
</feature>
<dbReference type="InterPro" id="IPR056748">
    <property type="entry name" value="VPS13-like_C"/>
</dbReference>
<dbReference type="Gene3D" id="2.30.130.40">
    <property type="entry name" value="LON domain-like"/>
    <property type="match status" value="1"/>
</dbReference>
<dbReference type="Proteomes" id="UP000001514">
    <property type="component" value="Unassembled WGS sequence"/>
</dbReference>
<dbReference type="STRING" id="88036.D8STD4"/>
<organism evidence="7">
    <name type="scientific">Selaginella moellendorffii</name>
    <name type="common">Spikemoss</name>
    <dbReference type="NCBI Taxonomy" id="88036"/>
    <lineage>
        <taxon>Eukaryota</taxon>
        <taxon>Viridiplantae</taxon>
        <taxon>Streptophyta</taxon>
        <taxon>Embryophyta</taxon>
        <taxon>Tracheophyta</taxon>
        <taxon>Lycopodiopsida</taxon>
        <taxon>Selaginellales</taxon>
        <taxon>Selaginellaceae</taxon>
        <taxon>Selaginella</taxon>
    </lineage>
</organism>
<feature type="region of interest" description="Disordered" evidence="4">
    <location>
        <begin position="339"/>
        <end position="363"/>
    </location>
</feature>
<evidence type="ECO:0000256" key="1">
    <source>
        <dbReference type="ARBA" id="ARBA00006545"/>
    </source>
</evidence>
<dbReference type="SUPFAM" id="SSF88697">
    <property type="entry name" value="PUA domain-like"/>
    <property type="match status" value="1"/>
</dbReference>
<dbReference type="Gene3D" id="3.40.50.1820">
    <property type="entry name" value="alpha/beta hydrolase"/>
    <property type="match status" value="1"/>
</dbReference>
<comment type="similarity">
    <text evidence="1">Belongs to the VPS13 family.</text>
</comment>
<dbReference type="InterPro" id="IPR026847">
    <property type="entry name" value="VPS13"/>
</dbReference>
<evidence type="ECO:0000256" key="2">
    <source>
        <dbReference type="ARBA" id="ARBA00022448"/>
    </source>
</evidence>
<dbReference type="Pfam" id="PF25037">
    <property type="entry name" value="VPS13_C"/>
    <property type="match status" value="1"/>
</dbReference>
<protein>
    <recommendedName>
        <fullName evidence="5">Lon N-terminal domain-containing protein</fullName>
    </recommendedName>
</protein>
<dbReference type="InterPro" id="IPR000073">
    <property type="entry name" value="AB_hydrolase_1"/>
</dbReference>
<dbReference type="Pfam" id="PF02190">
    <property type="entry name" value="LON_substr_bdg"/>
    <property type="match status" value="1"/>
</dbReference>
<dbReference type="InterPro" id="IPR046336">
    <property type="entry name" value="Lon_prtase_N_sf"/>
</dbReference>
<dbReference type="InParanoid" id="D8STD4"/>
<dbReference type="Pfam" id="PF00561">
    <property type="entry name" value="Abhydrolase_1"/>
    <property type="match status" value="1"/>
</dbReference>
<keyword evidence="7" id="KW-1185">Reference proteome</keyword>
<dbReference type="Pfam" id="PF25036">
    <property type="entry name" value="VPS13_VAB"/>
    <property type="match status" value="2"/>
</dbReference>
<evidence type="ECO:0000313" key="6">
    <source>
        <dbReference type="EMBL" id="EFJ12471.1"/>
    </source>
</evidence>
<dbReference type="eggNOG" id="KOG1454">
    <property type="taxonomic scope" value="Eukaryota"/>
</dbReference>
<dbReference type="InterPro" id="IPR009543">
    <property type="entry name" value="VPS13_VAB"/>
</dbReference>
<dbReference type="SMART" id="SM00464">
    <property type="entry name" value="LON"/>
    <property type="match status" value="1"/>
</dbReference>
<dbReference type="eggNOG" id="KOG1809">
    <property type="taxonomic scope" value="Eukaryota"/>
</dbReference>
<feature type="compositionally biased region" description="Polar residues" evidence="4">
    <location>
        <begin position="352"/>
        <end position="362"/>
    </location>
</feature>
<dbReference type="Pfam" id="PF12624">
    <property type="entry name" value="VPS13_N"/>
    <property type="match status" value="1"/>
</dbReference>
<dbReference type="GO" id="GO:0006623">
    <property type="term" value="P:protein targeting to vacuole"/>
    <property type="evidence" value="ECO:0000318"/>
    <property type="project" value="GO_Central"/>
</dbReference>
<evidence type="ECO:0000256" key="4">
    <source>
        <dbReference type="SAM" id="MobiDB-lite"/>
    </source>
</evidence>
<dbReference type="InterPro" id="IPR029058">
    <property type="entry name" value="AB_hydrolase_fold"/>
</dbReference>
<dbReference type="FunCoup" id="D8STD4">
    <property type="interactions" value="516"/>
</dbReference>
<dbReference type="GO" id="GO:0006869">
    <property type="term" value="P:lipid transport"/>
    <property type="evidence" value="ECO:0007669"/>
    <property type="project" value="UniProtKB-KW"/>
</dbReference>
<dbReference type="GO" id="GO:0045053">
    <property type="term" value="P:protein retention in Golgi apparatus"/>
    <property type="evidence" value="ECO:0000318"/>
    <property type="project" value="GO_Central"/>
</dbReference>
<dbReference type="InterPro" id="IPR026854">
    <property type="entry name" value="VPS13_N"/>
</dbReference>
<dbReference type="InterPro" id="IPR015947">
    <property type="entry name" value="PUA-like_sf"/>
</dbReference>
<dbReference type="PANTHER" id="PTHR16166:SF143">
    <property type="entry name" value="PROTEIN SORTING-ASSOCIATED PROTEIN, PUTATIVE (DUF1162)-RELATED"/>
    <property type="match status" value="1"/>
</dbReference>
<keyword evidence="2" id="KW-0813">Transport</keyword>
<name>D8STD4_SELML</name>
<dbReference type="KEGG" id="smo:SELMODRAFT_446664"/>
<dbReference type="OMA" id="CEWQYTF"/>